<evidence type="ECO:0000256" key="3">
    <source>
        <dbReference type="ARBA" id="ARBA00023163"/>
    </source>
</evidence>
<keyword evidence="7" id="KW-1185">Reference proteome</keyword>
<evidence type="ECO:0000313" key="6">
    <source>
        <dbReference type="EMBL" id="MCP2159852.1"/>
    </source>
</evidence>
<dbReference type="PANTHER" id="PTHR30055">
    <property type="entry name" value="HTH-TYPE TRANSCRIPTIONAL REGULATOR RUTR"/>
    <property type="match status" value="1"/>
</dbReference>
<dbReference type="SUPFAM" id="SSF46689">
    <property type="entry name" value="Homeodomain-like"/>
    <property type="match status" value="1"/>
</dbReference>
<feature type="DNA-binding region" description="H-T-H motif" evidence="4">
    <location>
        <begin position="27"/>
        <end position="46"/>
    </location>
</feature>
<dbReference type="InterPro" id="IPR001647">
    <property type="entry name" value="HTH_TetR"/>
</dbReference>
<keyword evidence="1" id="KW-0805">Transcription regulation</keyword>
<proteinExistence type="predicted"/>
<comment type="caution">
    <text evidence="6">The sequence shown here is derived from an EMBL/GenBank/DDBJ whole genome shotgun (WGS) entry which is preliminary data.</text>
</comment>
<dbReference type="InterPro" id="IPR049445">
    <property type="entry name" value="TetR_SbtR-like_C"/>
</dbReference>
<evidence type="ECO:0000313" key="7">
    <source>
        <dbReference type="Proteomes" id="UP001205740"/>
    </source>
</evidence>
<evidence type="ECO:0000256" key="1">
    <source>
        <dbReference type="ARBA" id="ARBA00023015"/>
    </source>
</evidence>
<dbReference type="Gene3D" id="1.10.357.10">
    <property type="entry name" value="Tetracycline Repressor, domain 2"/>
    <property type="match status" value="1"/>
</dbReference>
<dbReference type="EMBL" id="JAMTCG010000002">
    <property type="protein sequence ID" value="MCP2159852.1"/>
    <property type="molecule type" value="Genomic_DNA"/>
</dbReference>
<evidence type="ECO:0000259" key="5">
    <source>
        <dbReference type="PROSITE" id="PS50977"/>
    </source>
</evidence>
<dbReference type="SUPFAM" id="SSF48498">
    <property type="entry name" value="Tetracyclin repressor-like, C-terminal domain"/>
    <property type="match status" value="1"/>
</dbReference>
<dbReference type="Proteomes" id="UP001205740">
    <property type="component" value="Unassembled WGS sequence"/>
</dbReference>
<dbReference type="InterPro" id="IPR050109">
    <property type="entry name" value="HTH-type_TetR-like_transc_reg"/>
</dbReference>
<dbReference type="Pfam" id="PF00440">
    <property type="entry name" value="TetR_N"/>
    <property type="match status" value="1"/>
</dbReference>
<protein>
    <submittedName>
        <fullName evidence="6">Transcriptional regulator, TetR family</fullName>
    </submittedName>
</protein>
<dbReference type="Pfam" id="PF21597">
    <property type="entry name" value="TetR_C_43"/>
    <property type="match status" value="1"/>
</dbReference>
<dbReference type="InterPro" id="IPR009057">
    <property type="entry name" value="Homeodomain-like_sf"/>
</dbReference>
<accession>A0ABT1GZB3</accession>
<dbReference type="PROSITE" id="PS50977">
    <property type="entry name" value="HTH_TETR_2"/>
    <property type="match status" value="1"/>
</dbReference>
<evidence type="ECO:0000256" key="2">
    <source>
        <dbReference type="ARBA" id="ARBA00023125"/>
    </source>
</evidence>
<organism evidence="6 7">
    <name type="scientific">Williamsia serinedens</name>
    <dbReference type="NCBI Taxonomy" id="391736"/>
    <lineage>
        <taxon>Bacteria</taxon>
        <taxon>Bacillati</taxon>
        <taxon>Actinomycetota</taxon>
        <taxon>Actinomycetes</taxon>
        <taxon>Mycobacteriales</taxon>
        <taxon>Nocardiaceae</taxon>
        <taxon>Williamsia</taxon>
    </lineage>
</organism>
<feature type="domain" description="HTH tetR-type" evidence="5">
    <location>
        <begin position="6"/>
        <end position="64"/>
    </location>
</feature>
<evidence type="ECO:0000256" key="4">
    <source>
        <dbReference type="PROSITE-ProRule" id="PRU00335"/>
    </source>
</evidence>
<keyword evidence="3" id="KW-0804">Transcription</keyword>
<reference evidence="6 7" key="1">
    <citation type="submission" date="2022-06" db="EMBL/GenBank/DDBJ databases">
        <title>Genomic Encyclopedia of Archaeal and Bacterial Type Strains, Phase II (KMG-II): from individual species to whole genera.</title>
        <authorList>
            <person name="Goeker M."/>
        </authorList>
    </citation>
    <scope>NUCLEOTIDE SEQUENCE [LARGE SCALE GENOMIC DNA]</scope>
    <source>
        <strain evidence="6 7">DSM 45037</strain>
    </source>
</reference>
<dbReference type="PANTHER" id="PTHR30055:SF234">
    <property type="entry name" value="HTH-TYPE TRANSCRIPTIONAL REGULATOR BETI"/>
    <property type="match status" value="1"/>
</dbReference>
<sequence>MRSDAERNRAQILDAARALLVDGADLSLSQVARAAGVGQGTLYRHFADRDALIGAVYTAEIDDLALLARQEASGDDAVAGLRRWLARLADYAVVKRGVMTAVSASTWSDVSSTTHGRLGEAVTALLDAGRAAGEFREGIDARDVILMTWFLTQVTADEWDDRVPRLLDVLVDGLRRGS</sequence>
<keyword evidence="2 4" id="KW-0238">DNA-binding</keyword>
<name>A0ABT1GZB3_9NOCA</name>
<dbReference type="InterPro" id="IPR036271">
    <property type="entry name" value="Tet_transcr_reg_TetR-rel_C_sf"/>
</dbReference>
<gene>
    <name evidence="6" type="ORF">LX12_001031</name>
</gene>
<dbReference type="RefSeq" id="WP_253653448.1">
    <property type="nucleotide sequence ID" value="NZ_BAAAOE010000001.1"/>
</dbReference>